<dbReference type="Proteomes" id="UP000217349">
    <property type="component" value="Chromosome"/>
</dbReference>
<accession>A0A290HHZ1</accession>
<dbReference type="KEGG" id="sulj:SJPD1_2752"/>
<keyword evidence="1" id="KW-0472">Membrane</keyword>
<evidence type="ECO:0000313" key="3">
    <source>
        <dbReference type="Proteomes" id="UP000217349"/>
    </source>
</evidence>
<evidence type="ECO:0000313" key="2">
    <source>
        <dbReference type="EMBL" id="ATB70841.1"/>
    </source>
</evidence>
<keyword evidence="1" id="KW-0812">Transmembrane</keyword>
<dbReference type="RefSeq" id="WP_096047637.1">
    <property type="nucleotide sequence ID" value="NZ_CP023275.1"/>
</dbReference>
<feature type="transmembrane region" description="Helical" evidence="1">
    <location>
        <begin position="12"/>
        <end position="31"/>
    </location>
</feature>
<keyword evidence="1" id="KW-1133">Transmembrane helix</keyword>
<organism evidence="2 3">
    <name type="scientific">Sulfurospirillum diekertiae</name>
    <dbReference type="NCBI Taxonomy" id="1854492"/>
    <lineage>
        <taxon>Bacteria</taxon>
        <taxon>Pseudomonadati</taxon>
        <taxon>Campylobacterota</taxon>
        <taxon>Epsilonproteobacteria</taxon>
        <taxon>Campylobacterales</taxon>
        <taxon>Sulfurospirillaceae</taxon>
        <taxon>Sulfurospirillum</taxon>
    </lineage>
</organism>
<protein>
    <submittedName>
        <fullName evidence="2">Uncharacterized protein</fullName>
    </submittedName>
</protein>
<proteinExistence type="predicted"/>
<reference evidence="3" key="1">
    <citation type="submission" date="2017-09" db="EMBL/GenBank/DDBJ databases">
        <title>The complete genome of Sulfurospirillum sp. JPD-1.</title>
        <authorList>
            <person name="Goris T."/>
        </authorList>
    </citation>
    <scope>NUCLEOTIDE SEQUENCE [LARGE SCALE GENOMIC DNA]</scope>
    <source>
        <strain evidence="3">JPD-1</strain>
    </source>
</reference>
<name>A0A290HHZ1_9BACT</name>
<dbReference type="OrthoDB" id="5525900at2"/>
<sequence length="155" mass="17467">MAVLKILLKIILRILIFFIIVFISIFVLFFFSGDNTSSMCGSDIIEQSSSPTRNLKAVVFQYDCGATTSFTTKVAIVSANSDVYDQTIIKNLVFSADSNHDNRVPLNTLNGGPDVRVQWLANGELEIQYPSLARVHLAKSFLFFKWLKIKFTTFE</sequence>
<gene>
    <name evidence="2" type="ORF">SJPD1_2752</name>
</gene>
<dbReference type="AlphaFoldDB" id="A0A290HHZ1"/>
<evidence type="ECO:0000256" key="1">
    <source>
        <dbReference type="SAM" id="Phobius"/>
    </source>
</evidence>
<dbReference type="EMBL" id="CP023275">
    <property type="protein sequence ID" value="ATB70841.1"/>
    <property type="molecule type" value="Genomic_DNA"/>
</dbReference>